<dbReference type="KEGG" id="tva:5464995"/>
<gene>
    <name evidence="1" type="ORF">TVAG_136000</name>
</gene>
<keyword evidence="2" id="KW-1185">Reference proteome</keyword>
<dbReference type="EMBL" id="DS113207">
    <property type="protein sequence ID" value="EAY19469.1"/>
    <property type="molecule type" value="Genomic_DNA"/>
</dbReference>
<protein>
    <submittedName>
        <fullName evidence="1">Uncharacterized protein</fullName>
    </submittedName>
</protein>
<dbReference type="VEuPathDB" id="TrichDB:TVAGG3_0544130"/>
<dbReference type="Proteomes" id="UP000001542">
    <property type="component" value="Unassembled WGS sequence"/>
</dbReference>
<proteinExistence type="predicted"/>
<reference evidence="1" key="2">
    <citation type="journal article" date="2007" name="Science">
        <title>Draft genome sequence of the sexually transmitted pathogen Trichomonas vaginalis.</title>
        <authorList>
            <person name="Carlton J.M."/>
            <person name="Hirt R.P."/>
            <person name="Silva J.C."/>
            <person name="Delcher A.L."/>
            <person name="Schatz M."/>
            <person name="Zhao Q."/>
            <person name="Wortman J.R."/>
            <person name="Bidwell S.L."/>
            <person name="Alsmark U.C.M."/>
            <person name="Besteiro S."/>
            <person name="Sicheritz-Ponten T."/>
            <person name="Noel C.J."/>
            <person name="Dacks J.B."/>
            <person name="Foster P.G."/>
            <person name="Simillion C."/>
            <person name="Van de Peer Y."/>
            <person name="Miranda-Saavedra D."/>
            <person name="Barton G.J."/>
            <person name="Westrop G.D."/>
            <person name="Mueller S."/>
            <person name="Dessi D."/>
            <person name="Fiori P.L."/>
            <person name="Ren Q."/>
            <person name="Paulsen I."/>
            <person name="Zhang H."/>
            <person name="Bastida-Corcuera F.D."/>
            <person name="Simoes-Barbosa A."/>
            <person name="Brown M.T."/>
            <person name="Hayes R.D."/>
            <person name="Mukherjee M."/>
            <person name="Okumura C.Y."/>
            <person name="Schneider R."/>
            <person name="Smith A.J."/>
            <person name="Vanacova S."/>
            <person name="Villalvazo M."/>
            <person name="Haas B.J."/>
            <person name="Pertea M."/>
            <person name="Feldblyum T.V."/>
            <person name="Utterback T.R."/>
            <person name="Shu C.L."/>
            <person name="Osoegawa K."/>
            <person name="de Jong P.J."/>
            <person name="Hrdy I."/>
            <person name="Horvathova L."/>
            <person name="Zubacova Z."/>
            <person name="Dolezal P."/>
            <person name="Malik S.B."/>
            <person name="Logsdon J.M. Jr."/>
            <person name="Henze K."/>
            <person name="Gupta A."/>
            <person name="Wang C.C."/>
            <person name="Dunne R.L."/>
            <person name="Upcroft J.A."/>
            <person name="Upcroft P."/>
            <person name="White O."/>
            <person name="Salzberg S.L."/>
            <person name="Tang P."/>
            <person name="Chiu C.-H."/>
            <person name="Lee Y.-S."/>
            <person name="Embley T.M."/>
            <person name="Coombs G.H."/>
            <person name="Mottram J.C."/>
            <person name="Tachezy J."/>
            <person name="Fraser-Liggett C.M."/>
            <person name="Johnson P.J."/>
        </authorList>
    </citation>
    <scope>NUCLEOTIDE SEQUENCE [LARGE SCALE GENOMIC DNA]</scope>
    <source>
        <strain evidence="1">G3</strain>
    </source>
</reference>
<accession>A2DJ82</accession>
<dbReference type="InParanoid" id="A2DJ82"/>
<sequence length="220" mass="25230">MTNTLPPIIFLDGISALSRQNDPLNTAACEWVKKIVESQIPIYLHLILPGIIESDSNDIENIVIAFSFSTSSESSTLILNVSKKFSPLLFVHEPFTQLREYLEDRKYIKYVLNVKEAQKTFNTIRDHFKIIVNPFKCVLDESHMWSEYIYNESVQKIFQNELSIFKGQIDMDVFKSSIFNLSVTISNPMFLSKDEKAVFIALFKILFAIMADKVNSSAIN</sequence>
<reference evidence="1" key="1">
    <citation type="submission" date="2006-10" db="EMBL/GenBank/DDBJ databases">
        <authorList>
            <person name="Amadeo P."/>
            <person name="Zhao Q."/>
            <person name="Wortman J."/>
            <person name="Fraser-Liggett C."/>
            <person name="Carlton J."/>
        </authorList>
    </citation>
    <scope>NUCLEOTIDE SEQUENCE</scope>
    <source>
        <strain evidence="1">G3</strain>
    </source>
</reference>
<evidence type="ECO:0000313" key="2">
    <source>
        <dbReference type="Proteomes" id="UP000001542"/>
    </source>
</evidence>
<dbReference type="VEuPathDB" id="TrichDB:TVAG_136000"/>
<organism evidence="1 2">
    <name type="scientific">Trichomonas vaginalis (strain ATCC PRA-98 / G3)</name>
    <dbReference type="NCBI Taxonomy" id="412133"/>
    <lineage>
        <taxon>Eukaryota</taxon>
        <taxon>Metamonada</taxon>
        <taxon>Parabasalia</taxon>
        <taxon>Trichomonadida</taxon>
        <taxon>Trichomonadidae</taxon>
        <taxon>Trichomonas</taxon>
    </lineage>
</organism>
<evidence type="ECO:0000313" key="1">
    <source>
        <dbReference type="EMBL" id="EAY19469.1"/>
    </source>
</evidence>
<dbReference type="RefSeq" id="XP_001580455.1">
    <property type="nucleotide sequence ID" value="XM_001580405.1"/>
</dbReference>
<name>A2DJ82_TRIV3</name>
<dbReference type="AlphaFoldDB" id="A2DJ82"/>